<proteinExistence type="predicted"/>
<dbReference type="Pfam" id="PF17775">
    <property type="entry name" value="YchJ_M-like"/>
    <property type="match status" value="1"/>
</dbReference>
<dbReference type="InterPro" id="IPR048469">
    <property type="entry name" value="YchJ-like_M"/>
</dbReference>
<dbReference type="Gene3D" id="3.10.450.50">
    <property type="match status" value="1"/>
</dbReference>
<dbReference type="PANTHER" id="PTHR33747:SF1">
    <property type="entry name" value="ADENYLATE CYCLASE-ASSOCIATED CAP C-TERMINAL DOMAIN-CONTAINING PROTEIN"/>
    <property type="match status" value="1"/>
</dbReference>
<feature type="domain" description="YchJ-like middle NTF2-like" evidence="1">
    <location>
        <begin position="45"/>
        <end position="137"/>
    </location>
</feature>
<dbReference type="Proteomes" id="UP000297447">
    <property type="component" value="Unassembled WGS sequence"/>
</dbReference>
<organism evidence="2 3">
    <name type="scientific">Cryobacterium frigoriphilum</name>
    <dbReference type="NCBI Taxonomy" id="1259150"/>
    <lineage>
        <taxon>Bacteria</taxon>
        <taxon>Bacillati</taxon>
        <taxon>Actinomycetota</taxon>
        <taxon>Actinomycetes</taxon>
        <taxon>Micrococcales</taxon>
        <taxon>Microbacteriaceae</taxon>
        <taxon>Cryobacterium</taxon>
    </lineage>
</organism>
<protein>
    <recommendedName>
        <fullName evidence="1">YchJ-like middle NTF2-like domain-containing protein</fullName>
    </recommendedName>
</protein>
<sequence>MDIVTVPNSGEVLAPARPLRCPCLSGESYGACCQRLHAGELRAPTAESLMRARYSAFAVGEPLYLLSTWHPSTRPETLQLDEDLQWVRLDVHRADRGGLLDTMGVVEFTAHFRLHGRRHEQHEASRFVKENRHWFYVGELD</sequence>
<evidence type="ECO:0000313" key="3">
    <source>
        <dbReference type="Proteomes" id="UP000297447"/>
    </source>
</evidence>
<dbReference type="EMBL" id="SOHE01000013">
    <property type="protein sequence ID" value="TFD55116.1"/>
    <property type="molecule type" value="Genomic_DNA"/>
</dbReference>
<reference evidence="2 3" key="1">
    <citation type="submission" date="2019-03" db="EMBL/GenBank/DDBJ databases">
        <title>Genomics of glacier-inhabiting Cryobacterium strains.</title>
        <authorList>
            <person name="Liu Q."/>
            <person name="Xin Y.-H."/>
        </authorList>
    </citation>
    <scope>NUCLEOTIDE SEQUENCE [LARGE SCALE GENOMIC DNA]</scope>
    <source>
        <strain evidence="2 3">Hh14</strain>
    </source>
</reference>
<comment type="caution">
    <text evidence="2">The sequence shown here is derived from an EMBL/GenBank/DDBJ whole genome shotgun (WGS) entry which is preliminary data.</text>
</comment>
<dbReference type="OrthoDB" id="21421at2"/>
<name>A0A4V3IS39_9MICO</name>
<accession>A0A4V3IS39</accession>
<keyword evidence="3" id="KW-1185">Reference proteome</keyword>
<evidence type="ECO:0000313" key="2">
    <source>
        <dbReference type="EMBL" id="TFD55116.1"/>
    </source>
</evidence>
<dbReference type="AlphaFoldDB" id="A0A4V3IS39"/>
<gene>
    <name evidence="2" type="ORF">E3T55_01435</name>
</gene>
<dbReference type="SUPFAM" id="SSF54427">
    <property type="entry name" value="NTF2-like"/>
    <property type="match status" value="1"/>
</dbReference>
<dbReference type="InterPro" id="IPR032710">
    <property type="entry name" value="NTF2-like_dom_sf"/>
</dbReference>
<dbReference type="PANTHER" id="PTHR33747">
    <property type="entry name" value="UPF0225 PROTEIN SCO1677"/>
    <property type="match status" value="1"/>
</dbReference>
<evidence type="ECO:0000259" key="1">
    <source>
        <dbReference type="Pfam" id="PF17775"/>
    </source>
</evidence>